<evidence type="ECO:0000313" key="1">
    <source>
        <dbReference type="EMBL" id="KAH7517792.1"/>
    </source>
</evidence>
<gene>
    <name evidence="1" type="ORF">FEM48_Zijuj09G0101900</name>
</gene>
<comment type="caution">
    <text evidence="1">The sequence shown here is derived from an EMBL/GenBank/DDBJ whole genome shotgun (WGS) entry which is preliminary data.</text>
</comment>
<evidence type="ECO:0000313" key="2">
    <source>
        <dbReference type="Proteomes" id="UP000813462"/>
    </source>
</evidence>
<protein>
    <submittedName>
        <fullName evidence="1">Uncharacterized protein</fullName>
    </submittedName>
</protein>
<proteinExistence type="predicted"/>
<reference evidence="1" key="1">
    <citation type="journal article" date="2021" name="Front. Plant Sci.">
        <title>Chromosome-Scale Genome Assembly for Chinese Sour Jujube and Insights Into Its Genome Evolution and Domestication Signature.</title>
        <authorList>
            <person name="Shen L.-Y."/>
            <person name="Luo H."/>
            <person name="Wang X.-L."/>
            <person name="Wang X.-M."/>
            <person name="Qiu X.-J."/>
            <person name="Liu H."/>
            <person name="Zhou S.-S."/>
            <person name="Jia K.-H."/>
            <person name="Nie S."/>
            <person name="Bao Y.-T."/>
            <person name="Zhang R.-G."/>
            <person name="Yun Q.-Z."/>
            <person name="Chai Y.-H."/>
            <person name="Lu J.-Y."/>
            <person name="Li Y."/>
            <person name="Zhao S.-W."/>
            <person name="Mao J.-F."/>
            <person name="Jia S.-G."/>
            <person name="Mao Y.-M."/>
        </authorList>
    </citation>
    <scope>NUCLEOTIDE SEQUENCE</scope>
    <source>
        <strain evidence="1">AT0</strain>
        <tissue evidence="1">Leaf</tissue>
    </source>
</reference>
<organism evidence="1 2">
    <name type="scientific">Ziziphus jujuba var. spinosa</name>
    <dbReference type="NCBI Taxonomy" id="714518"/>
    <lineage>
        <taxon>Eukaryota</taxon>
        <taxon>Viridiplantae</taxon>
        <taxon>Streptophyta</taxon>
        <taxon>Embryophyta</taxon>
        <taxon>Tracheophyta</taxon>
        <taxon>Spermatophyta</taxon>
        <taxon>Magnoliopsida</taxon>
        <taxon>eudicotyledons</taxon>
        <taxon>Gunneridae</taxon>
        <taxon>Pentapetalae</taxon>
        <taxon>rosids</taxon>
        <taxon>fabids</taxon>
        <taxon>Rosales</taxon>
        <taxon>Rhamnaceae</taxon>
        <taxon>Paliureae</taxon>
        <taxon>Ziziphus</taxon>
    </lineage>
</organism>
<accession>A0A978USE2</accession>
<sequence>MDWDAYLKEANSKLDEQQRAAIIAEKVSSVGSEEDVMTCEEIYHEKDLLLPVDQTTEALIEWHAMTE</sequence>
<dbReference type="AlphaFoldDB" id="A0A978USE2"/>
<name>A0A978USE2_ZIZJJ</name>
<dbReference type="Proteomes" id="UP000813462">
    <property type="component" value="Unassembled WGS sequence"/>
</dbReference>
<dbReference type="EMBL" id="JAEACU010000009">
    <property type="protein sequence ID" value="KAH7517792.1"/>
    <property type="molecule type" value="Genomic_DNA"/>
</dbReference>